<dbReference type="InterPro" id="IPR001841">
    <property type="entry name" value="Znf_RING"/>
</dbReference>
<keyword evidence="1" id="KW-0862">Zinc</keyword>
<evidence type="ECO:0000256" key="1">
    <source>
        <dbReference type="PROSITE-ProRule" id="PRU00175"/>
    </source>
</evidence>
<gene>
    <name evidence="5" type="ORF">M9Y10_009041</name>
</gene>
<keyword evidence="1" id="KW-0479">Metal-binding</keyword>
<dbReference type="InterPro" id="IPR013083">
    <property type="entry name" value="Znf_RING/FYVE/PHD"/>
</dbReference>
<dbReference type="PROSITE" id="PS50089">
    <property type="entry name" value="ZF_RING_2"/>
    <property type="match status" value="1"/>
</dbReference>
<accession>A0ABR2IZN7</accession>
<dbReference type="SMART" id="SM00184">
    <property type="entry name" value="RING"/>
    <property type="match status" value="1"/>
</dbReference>
<evidence type="ECO:0000313" key="5">
    <source>
        <dbReference type="EMBL" id="KAK8871128.1"/>
    </source>
</evidence>
<comment type="caution">
    <text evidence="5">The sequence shown here is derived from an EMBL/GenBank/DDBJ whole genome shotgun (WGS) entry which is preliminary data.</text>
</comment>
<dbReference type="CDD" id="cd16448">
    <property type="entry name" value="RING-H2"/>
    <property type="match status" value="1"/>
</dbReference>
<keyword evidence="1" id="KW-0863">Zinc-finger</keyword>
<dbReference type="EMBL" id="JAPFFF010000014">
    <property type="protein sequence ID" value="KAK8871128.1"/>
    <property type="molecule type" value="Genomic_DNA"/>
</dbReference>
<feature type="compositionally biased region" description="Pro residues" evidence="3">
    <location>
        <begin position="415"/>
        <end position="425"/>
    </location>
</feature>
<dbReference type="Pfam" id="PF13639">
    <property type="entry name" value="zf-RING_2"/>
    <property type="match status" value="1"/>
</dbReference>
<evidence type="ECO:0000256" key="2">
    <source>
        <dbReference type="SAM" id="Coils"/>
    </source>
</evidence>
<dbReference type="PANTHER" id="PTHR24007:SF7">
    <property type="entry name" value="BRCA1-ASSOCIATED PROTEIN"/>
    <property type="match status" value="1"/>
</dbReference>
<evidence type="ECO:0000259" key="4">
    <source>
        <dbReference type="PROSITE" id="PS50089"/>
    </source>
</evidence>
<name>A0ABR2IZN7_9EUKA</name>
<dbReference type="Proteomes" id="UP001470230">
    <property type="component" value="Unassembled WGS sequence"/>
</dbReference>
<keyword evidence="2" id="KW-0175">Coiled coil</keyword>
<dbReference type="InterPro" id="IPR001607">
    <property type="entry name" value="Znf_UBP"/>
</dbReference>
<keyword evidence="6" id="KW-1185">Reference proteome</keyword>
<sequence length="439" mass="50180">MEETILPTDIYLSVPVRLSNRSNQDLRKKINPFDNQIFLSKEPVGPVILIQGLRFYYSPSDICNYVLSFSDLCYIANLFISSLSPTFVLLLKTHSIKSAQTLMEKLKKNTNPICSMDILDYQYVHSVDFKSYSLSHRYSEFMDHKSLFDGQCPICLIKFSIDQLLFILPCSHTLHAKCMTKISQWKCPLCRDTPISSLEITCCDICQSYDNLFICLCCSRTFCRTHCHDHYVQEGHAYLASADGRETWNMMSGTSMKRIAMDKSGEFVEMCAKEDYLSNYLDSALANQIMIHQSLGDEKKANECQTIEDKKKRLNMLILEKKNKIKMMKASIDQKDIKEKKLKCSLNILQTLNSRLEILPEENRQLEQENGQLEKQVQDMNEMITDMEATCKISLAACLTGDNEKIQVNFNSGNSPPPPPPPHPSGSPSNSHSKRKKKP</sequence>
<dbReference type="SUPFAM" id="SSF57850">
    <property type="entry name" value="RING/U-box"/>
    <property type="match status" value="2"/>
</dbReference>
<proteinExistence type="predicted"/>
<feature type="domain" description="RING-type" evidence="4">
    <location>
        <begin position="152"/>
        <end position="191"/>
    </location>
</feature>
<protein>
    <recommendedName>
        <fullName evidence="4">RING-type domain-containing protein</fullName>
    </recommendedName>
</protein>
<dbReference type="PANTHER" id="PTHR24007">
    <property type="entry name" value="BRCA1-ASSOCIATED PROTEIN"/>
    <property type="match status" value="1"/>
</dbReference>
<feature type="coiled-coil region" evidence="2">
    <location>
        <begin position="349"/>
        <end position="390"/>
    </location>
</feature>
<dbReference type="Gene3D" id="3.30.40.10">
    <property type="entry name" value="Zinc/RING finger domain, C3HC4 (zinc finger)"/>
    <property type="match status" value="1"/>
</dbReference>
<feature type="region of interest" description="Disordered" evidence="3">
    <location>
        <begin position="407"/>
        <end position="439"/>
    </location>
</feature>
<evidence type="ECO:0000256" key="3">
    <source>
        <dbReference type="SAM" id="MobiDB-lite"/>
    </source>
</evidence>
<evidence type="ECO:0000313" key="6">
    <source>
        <dbReference type="Proteomes" id="UP001470230"/>
    </source>
</evidence>
<reference evidence="5 6" key="1">
    <citation type="submission" date="2024-04" db="EMBL/GenBank/DDBJ databases">
        <title>Tritrichomonas musculus Genome.</title>
        <authorList>
            <person name="Alves-Ferreira E."/>
            <person name="Grigg M."/>
            <person name="Lorenzi H."/>
            <person name="Galac M."/>
        </authorList>
    </citation>
    <scope>NUCLEOTIDE SEQUENCE [LARGE SCALE GENOMIC DNA]</scope>
    <source>
        <strain evidence="5 6">EAF2021</strain>
    </source>
</reference>
<organism evidence="5 6">
    <name type="scientific">Tritrichomonas musculus</name>
    <dbReference type="NCBI Taxonomy" id="1915356"/>
    <lineage>
        <taxon>Eukaryota</taxon>
        <taxon>Metamonada</taxon>
        <taxon>Parabasalia</taxon>
        <taxon>Tritrichomonadida</taxon>
        <taxon>Tritrichomonadidae</taxon>
        <taxon>Tritrichomonas</taxon>
    </lineage>
</organism>
<dbReference type="Pfam" id="PF02148">
    <property type="entry name" value="zf-UBP"/>
    <property type="match status" value="1"/>
</dbReference>